<organism evidence="2">
    <name type="scientific">Laccaria bicolor (strain S238N-H82 / ATCC MYA-4686)</name>
    <name type="common">Bicoloured deceiver</name>
    <name type="synonym">Laccaria laccata var. bicolor</name>
    <dbReference type="NCBI Taxonomy" id="486041"/>
    <lineage>
        <taxon>Eukaryota</taxon>
        <taxon>Fungi</taxon>
        <taxon>Dikarya</taxon>
        <taxon>Basidiomycota</taxon>
        <taxon>Agaricomycotina</taxon>
        <taxon>Agaricomycetes</taxon>
        <taxon>Agaricomycetidae</taxon>
        <taxon>Agaricales</taxon>
        <taxon>Agaricineae</taxon>
        <taxon>Hydnangiaceae</taxon>
        <taxon>Laccaria</taxon>
    </lineage>
</organism>
<dbReference type="InParanoid" id="B0D830"/>
<reference evidence="1 2" key="1">
    <citation type="journal article" date="2008" name="Nature">
        <title>The genome of Laccaria bicolor provides insights into mycorrhizal symbiosis.</title>
        <authorList>
            <person name="Martin F."/>
            <person name="Aerts A."/>
            <person name="Ahren D."/>
            <person name="Brun A."/>
            <person name="Danchin E.G.J."/>
            <person name="Duchaussoy F."/>
            <person name="Gibon J."/>
            <person name="Kohler A."/>
            <person name="Lindquist E."/>
            <person name="Pereda V."/>
            <person name="Salamov A."/>
            <person name="Shapiro H.J."/>
            <person name="Wuyts J."/>
            <person name="Blaudez D."/>
            <person name="Buee M."/>
            <person name="Brokstein P."/>
            <person name="Canbaeck B."/>
            <person name="Cohen D."/>
            <person name="Courty P.E."/>
            <person name="Coutinho P.M."/>
            <person name="Delaruelle C."/>
            <person name="Detter J.C."/>
            <person name="Deveau A."/>
            <person name="DiFazio S."/>
            <person name="Duplessis S."/>
            <person name="Fraissinet-Tachet L."/>
            <person name="Lucic E."/>
            <person name="Frey-Klett P."/>
            <person name="Fourrey C."/>
            <person name="Feussner I."/>
            <person name="Gay G."/>
            <person name="Grimwood J."/>
            <person name="Hoegger P.J."/>
            <person name="Jain P."/>
            <person name="Kilaru S."/>
            <person name="Labbe J."/>
            <person name="Lin Y.C."/>
            <person name="Legue V."/>
            <person name="Le Tacon F."/>
            <person name="Marmeisse R."/>
            <person name="Melayah D."/>
            <person name="Montanini B."/>
            <person name="Muratet M."/>
            <person name="Nehls U."/>
            <person name="Niculita-Hirzel H."/>
            <person name="Oudot-Le Secq M.P."/>
            <person name="Peter M."/>
            <person name="Quesneville H."/>
            <person name="Rajashekar B."/>
            <person name="Reich M."/>
            <person name="Rouhier N."/>
            <person name="Schmutz J."/>
            <person name="Yin T."/>
            <person name="Chalot M."/>
            <person name="Henrissat B."/>
            <person name="Kuees U."/>
            <person name="Lucas S."/>
            <person name="Van de Peer Y."/>
            <person name="Podila G.K."/>
            <person name="Polle A."/>
            <person name="Pukkila P.J."/>
            <person name="Richardson P.M."/>
            <person name="Rouze P."/>
            <person name="Sanders I.R."/>
            <person name="Stajich J.E."/>
            <person name="Tunlid A."/>
            <person name="Tuskan G."/>
            <person name="Grigoriev I.V."/>
        </authorList>
    </citation>
    <scope>NUCLEOTIDE SEQUENCE [LARGE SCALE GENOMIC DNA]</scope>
    <source>
        <strain evidence="2">S238N-H82 / ATCC MYA-4686</strain>
    </source>
</reference>
<gene>
    <name evidence="1" type="ORF">LACBIDRAFT_296685</name>
</gene>
<evidence type="ECO:0000313" key="1">
    <source>
        <dbReference type="EMBL" id="EDR09004.1"/>
    </source>
</evidence>
<evidence type="ECO:0000313" key="2">
    <source>
        <dbReference type="Proteomes" id="UP000001194"/>
    </source>
</evidence>
<dbReference type="HOGENOM" id="CLU_1619310_0_0_1"/>
<proteinExistence type="predicted"/>
<dbReference type="RefSeq" id="XP_001880317.1">
    <property type="nucleotide sequence ID" value="XM_001880282.1"/>
</dbReference>
<keyword evidence="2" id="KW-1185">Reference proteome</keyword>
<accession>B0D830</accession>
<dbReference type="AlphaFoldDB" id="B0D830"/>
<dbReference type="Proteomes" id="UP000001194">
    <property type="component" value="Unassembled WGS sequence"/>
</dbReference>
<dbReference type="KEGG" id="lbc:LACBIDRAFT_296685"/>
<sequence>MQNLSISDDITSHFSISMMFISAAATRLRSQCFYIYAGSSVPLFAVDQPCIFRKSAGPVWTPLHQHGCAHEDKPATAYIESATGISASIISWPYPSGVLPTYGGGRCHVQLFQTSCRVPAALLSLCMSLILNHPANGLVEETSKGKVWYAYYRFLIRPTPEFFL</sequence>
<name>B0D830_LACBS</name>
<protein>
    <submittedName>
        <fullName evidence="1">Predicted protein</fullName>
    </submittedName>
</protein>
<dbReference type="EMBL" id="DS547100">
    <property type="protein sequence ID" value="EDR09004.1"/>
    <property type="molecule type" value="Genomic_DNA"/>
</dbReference>
<dbReference type="GeneID" id="6075999"/>